<dbReference type="OrthoDB" id="166852at2"/>
<dbReference type="RefSeq" id="WP_007416099.1">
    <property type="nucleotide sequence ID" value="NZ_ABOX02000023.1"/>
</dbReference>
<feature type="chain" id="PRO_5002894867" evidence="1">
    <location>
        <begin position="20"/>
        <end position="414"/>
    </location>
</feature>
<evidence type="ECO:0000313" key="3">
    <source>
        <dbReference type="Proteomes" id="UP000003688"/>
    </source>
</evidence>
<proteinExistence type="predicted"/>
<dbReference type="Proteomes" id="UP000003688">
    <property type="component" value="Unassembled WGS sequence"/>
</dbReference>
<gene>
    <name evidence="2" type="ORF">Cflav_PD2786</name>
</gene>
<name>B9XJV6_PEDPL</name>
<accession>B9XJV6</accession>
<evidence type="ECO:0000256" key="1">
    <source>
        <dbReference type="SAM" id="SignalP"/>
    </source>
</evidence>
<protein>
    <submittedName>
        <fullName evidence="2">Uncharacterized protein</fullName>
    </submittedName>
</protein>
<keyword evidence="3" id="KW-1185">Reference proteome</keyword>
<organism evidence="2 3">
    <name type="scientific">Pedosphaera parvula (strain Ellin514)</name>
    <dbReference type="NCBI Taxonomy" id="320771"/>
    <lineage>
        <taxon>Bacteria</taxon>
        <taxon>Pseudomonadati</taxon>
        <taxon>Verrucomicrobiota</taxon>
        <taxon>Pedosphaerae</taxon>
        <taxon>Pedosphaerales</taxon>
        <taxon>Pedosphaeraceae</taxon>
        <taxon>Pedosphaera</taxon>
    </lineage>
</organism>
<keyword evidence="1" id="KW-0732">Signal</keyword>
<dbReference type="EMBL" id="ABOX02000023">
    <property type="protein sequence ID" value="EEF59779.1"/>
    <property type="molecule type" value="Genomic_DNA"/>
</dbReference>
<reference evidence="2 3" key="1">
    <citation type="journal article" date="2011" name="J. Bacteriol.">
        <title>Genome sequence of 'Pedosphaera parvula' Ellin514, an aerobic Verrucomicrobial isolate from pasture soil.</title>
        <authorList>
            <person name="Kant R."/>
            <person name="van Passel M.W."/>
            <person name="Sangwan P."/>
            <person name="Palva A."/>
            <person name="Lucas S."/>
            <person name="Copeland A."/>
            <person name="Lapidus A."/>
            <person name="Glavina Del Rio T."/>
            <person name="Dalin E."/>
            <person name="Tice H."/>
            <person name="Bruce D."/>
            <person name="Goodwin L."/>
            <person name="Pitluck S."/>
            <person name="Chertkov O."/>
            <person name="Larimer F.W."/>
            <person name="Land M.L."/>
            <person name="Hauser L."/>
            <person name="Brettin T.S."/>
            <person name="Detter J.C."/>
            <person name="Han S."/>
            <person name="de Vos W.M."/>
            <person name="Janssen P.H."/>
            <person name="Smidt H."/>
        </authorList>
    </citation>
    <scope>NUCLEOTIDE SEQUENCE [LARGE SCALE GENOMIC DNA]</scope>
    <source>
        <strain evidence="2 3">Ellin514</strain>
    </source>
</reference>
<dbReference type="AlphaFoldDB" id="B9XJV6"/>
<sequence length="414" mass="42868" precursor="true">MKSKYLFCYIALSFFTALASSGFCQGTAFNYQGRLNDHGAPASGSYDLQFTVYDVGTNGNVVGGPVTNAATIISNGLFNVLLDCGDGVFNGSARWIQIGVRTNGDSGAFMLLTPRQPVSSTPYAMQSIHAATATSATNAITAATAAAANSVAGTNITGTINIAQLPPSVVLNNGSAVTLTGALTLPLNGLTVGSANNQVITLYNRVGIAKAPVDDPSNPILSDFGVALGTPKLEVGGSVAIPGNENYTFRTGKTHYYNIPAAELVSANPTTYQGRIDDGFSSSNVNGLNSLWATGGTPGTVAYFVAPVHLPDFATITGLQGHLVKNGGSLQSVIELYRSDASGYLGNTASLIASAATTGSGGVVWTVAASSINSSFSTVDNANYVYFLRYSGEQNTQNVRFVSARIMYTVHNVE</sequence>
<evidence type="ECO:0000313" key="2">
    <source>
        <dbReference type="EMBL" id="EEF59779.1"/>
    </source>
</evidence>
<feature type="signal peptide" evidence="1">
    <location>
        <begin position="1"/>
        <end position="19"/>
    </location>
</feature>
<comment type="caution">
    <text evidence="2">The sequence shown here is derived from an EMBL/GenBank/DDBJ whole genome shotgun (WGS) entry which is preliminary data.</text>
</comment>